<protein>
    <submittedName>
        <fullName evidence="1">Uncharacterized protein</fullName>
    </submittedName>
</protein>
<evidence type="ECO:0000313" key="2">
    <source>
        <dbReference type="Proteomes" id="UP001141806"/>
    </source>
</evidence>
<reference evidence="1" key="1">
    <citation type="journal article" date="2023" name="Plant J.">
        <title>The genome of the king protea, Protea cynaroides.</title>
        <authorList>
            <person name="Chang J."/>
            <person name="Duong T.A."/>
            <person name="Schoeman C."/>
            <person name="Ma X."/>
            <person name="Roodt D."/>
            <person name="Barker N."/>
            <person name="Li Z."/>
            <person name="Van de Peer Y."/>
            <person name="Mizrachi E."/>
        </authorList>
    </citation>
    <scope>NUCLEOTIDE SEQUENCE</scope>
    <source>
        <tissue evidence="1">Young leaves</tissue>
    </source>
</reference>
<accession>A0A9Q0GWL1</accession>
<gene>
    <name evidence="1" type="ORF">NE237_011936</name>
</gene>
<proteinExistence type="predicted"/>
<organism evidence="1 2">
    <name type="scientific">Protea cynaroides</name>
    <dbReference type="NCBI Taxonomy" id="273540"/>
    <lineage>
        <taxon>Eukaryota</taxon>
        <taxon>Viridiplantae</taxon>
        <taxon>Streptophyta</taxon>
        <taxon>Embryophyta</taxon>
        <taxon>Tracheophyta</taxon>
        <taxon>Spermatophyta</taxon>
        <taxon>Magnoliopsida</taxon>
        <taxon>Proteales</taxon>
        <taxon>Proteaceae</taxon>
        <taxon>Protea</taxon>
    </lineage>
</organism>
<evidence type="ECO:0000313" key="1">
    <source>
        <dbReference type="EMBL" id="KAJ4955153.1"/>
    </source>
</evidence>
<dbReference type="AlphaFoldDB" id="A0A9Q0GWL1"/>
<name>A0A9Q0GWL1_9MAGN</name>
<dbReference type="EMBL" id="JAMYWD010000011">
    <property type="protein sequence ID" value="KAJ4955153.1"/>
    <property type="molecule type" value="Genomic_DNA"/>
</dbReference>
<keyword evidence="2" id="KW-1185">Reference proteome</keyword>
<dbReference type="Proteomes" id="UP001141806">
    <property type="component" value="Unassembled WGS sequence"/>
</dbReference>
<sequence length="124" mass="14116">MVNVRLNIFMEESHIEGDYDSEEIIFTAASVAAMALGDLYRAKMREKGRAKESHDVPRDRKRAKMTLVLRTYCNEGENQSFPIVECSFHSGFSGDHCRLRGFLVGLSLVSKRIRVLSRDILSCM</sequence>
<comment type="caution">
    <text evidence="1">The sequence shown here is derived from an EMBL/GenBank/DDBJ whole genome shotgun (WGS) entry which is preliminary data.</text>
</comment>